<dbReference type="RefSeq" id="WP_194120695.1">
    <property type="nucleotide sequence ID" value="NZ_JACYGY010000001.1"/>
</dbReference>
<dbReference type="InterPro" id="IPR027417">
    <property type="entry name" value="P-loop_NTPase"/>
</dbReference>
<dbReference type="PANTHER" id="PTHR13748:SF62">
    <property type="entry name" value="COBW DOMAIN-CONTAINING PROTEIN"/>
    <property type="match status" value="1"/>
</dbReference>
<dbReference type="CDD" id="cd03112">
    <property type="entry name" value="CobW-like"/>
    <property type="match status" value="1"/>
</dbReference>
<dbReference type="Gene3D" id="3.40.50.300">
    <property type="entry name" value="P-loop containing nucleotide triphosphate hydrolases"/>
    <property type="match status" value="1"/>
</dbReference>
<evidence type="ECO:0000256" key="6">
    <source>
        <dbReference type="ARBA" id="ARBA00049117"/>
    </source>
</evidence>
<name>A0ABR9WAI4_9BACT</name>
<evidence type="ECO:0000313" key="8">
    <source>
        <dbReference type="EMBL" id="MBE9462494.1"/>
    </source>
</evidence>
<dbReference type="Pfam" id="PF02492">
    <property type="entry name" value="cobW"/>
    <property type="match status" value="1"/>
</dbReference>
<dbReference type="SUPFAM" id="SSF90002">
    <property type="entry name" value="Hypothetical protein YjiA, C-terminal domain"/>
    <property type="match status" value="1"/>
</dbReference>
<dbReference type="InterPro" id="IPR036627">
    <property type="entry name" value="CobW-likC_sf"/>
</dbReference>
<dbReference type="InterPro" id="IPR051316">
    <property type="entry name" value="Zinc-reg_GTPase_activator"/>
</dbReference>
<dbReference type="Gene3D" id="3.30.1220.10">
    <property type="entry name" value="CobW-like, C-terminal domain"/>
    <property type="match status" value="1"/>
</dbReference>
<keyword evidence="2" id="KW-0378">Hydrolase</keyword>
<proteinExistence type="inferred from homology"/>
<protein>
    <submittedName>
        <fullName evidence="8">GTP-binding protein</fullName>
    </submittedName>
</protein>
<dbReference type="Pfam" id="PF07683">
    <property type="entry name" value="CobW_C"/>
    <property type="match status" value="1"/>
</dbReference>
<dbReference type="EMBL" id="JACYGY010000001">
    <property type="protein sequence ID" value="MBE9462494.1"/>
    <property type="molecule type" value="Genomic_DNA"/>
</dbReference>
<organism evidence="8 9">
    <name type="scientific">Dyadobacter subterraneus</name>
    <dbReference type="NCBI Taxonomy" id="2773304"/>
    <lineage>
        <taxon>Bacteria</taxon>
        <taxon>Pseudomonadati</taxon>
        <taxon>Bacteroidota</taxon>
        <taxon>Cytophagia</taxon>
        <taxon>Cytophagales</taxon>
        <taxon>Spirosomataceae</taxon>
        <taxon>Dyadobacter</taxon>
    </lineage>
</organism>
<feature type="domain" description="CobW C-terminal" evidence="7">
    <location>
        <begin position="222"/>
        <end position="316"/>
    </location>
</feature>
<keyword evidence="9" id="KW-1185">Reference proteome</keyword>
<sequence>MMESQATINVYLITGFLGAGKTTLLNNLLKSLGGSRNVVIENEFGKASIDGSLIAKQYSQLYEINNGCICCSLDEELYDVLNMLAFSEERPENLFIETTGIADAGTVAEIFKREDVGKVFKLKKVICVTDAEAVEDYLNETEETIRQIVVSDLIIINKTNFVSADYLVKLENLMLSLNPFAEIFLSVDGQIPLEILENKRAEDFDIREKPEAIFTHTIGHKIKTVTFKTENEFYKDYLIHTLNVSLMLHYKQIYRIKGFVKLEGSNEKILVQSTGKRLTLESRGNWNESEVPVSELVFIGLGLELSSIQRILRPAIKKIAVEKLKSMKLSILKGN</sequence>
<accession>A0ABR9WAI4</accession>
<evidence type="ECO:0000256" key="3">
    <source>
        <dbReference type="ARBA" id="ARBA00023186"/>
    </source>
</evidence>
<evidence type="ECO:0000256" key="4">
    <source>
        <dbReference type="ARBA" id="ARBA00034320"/>
    </source>
</evidence>
<evidence type="ECO:0000256" key="1">
    <source>
        <dbReference type="ARBA" id="ARBA00022741"/>
    </source>
</evidence>
<dbReference type="InterPro" id="IPR011629">
    <property type="entry name" value="CobW-like_C"/>
</dbReference>
<evidence type="ECO:0000313" key="9">
    <source>
        <dbReference type="Proteomes" id="UP000634134"/>
    </source>
</evidence>
<evidence type="ECO:0000256" key="5">
    <source>
        <dbReference type="ARBA" id="ARBA00045658"/>
    </source>
</evidence>
<keyword evidence="3" id="KW-0143">Chaperone</keyword>
<comment type="function">
    <text evidence="5">Zinc chaperone that directly transfers zinc cofactor to target proteins, thereby activating them. Zinc is transferred from the CXCC motif in the GTPase domain to the zinc binding site in target proteins in a process requiring GTP hydrolysis.</text>
</comment>
<comment type="similarity">
    <text evidence="4">Belongs to the SIMIBI class G3E GTPase family. ZNG1 subfamily.</text>
</comment>
<comment type="catalytic activity">
    <reaction evidence="6">
        <text>GTP + H2O = GDP + phosphate + H(+)</text>
        <dbReference type="Rhea" id="RHEA:19669"/>
        <dbReference type="ChEBI" id="CHEBI:15377"/>
        <dbReference type="ChEBI" id="CHEBI:15378"/>
        <dbReference type="ChEBI" id="CHEBI:37565"/>
        <dbReference type="ChEBI" id="CHEBI:43474"/>
        <dbReference type="ChEBI" id="CHEBI:58189"/>
    </reaction>
    <physiologicalReaction direction="left-to-right" evidence="6">
        <dbReference type="Rhea" id="RHEA:19670"/>
    </physiologicalReaction>
</comment>
<keyword evidence="1" id="KW-0547">Nucleotide-binding</keyword>
<dbReference type="SMART" id="SM00833">
    <property type="entry name" value="CobW_C"/>
    <property type="match status" value="1"/>
</dbReference>
<reference evidence="9" key="1">
    <citation type="submission" date="2023-07" db="EMBL/GenBank/DDBJ databases">
        <title>Dyadobacter sp. nov 'subterranea' isolated from contaminted grondwater.</title>
        <authorList>
            <person name="Szabo I."/>
            <person name="Al-Omari J."/>
            <person name="Szerdahelyi S.G."/>
            <person name="Rado J."/>
        </authorList>
    </citation>
    <scope>NUCLEOTIDE SEQUENCE [LARGE SCALE GENOMIC DNA]</scope>
    <source>
        <strain evidence="9">UP-52</strain>
    </source>
</reference>
<evidence type="ECO:0000259" key="7">
    <source>
        <dbReference type="SMART" id="SM00833"/>
    </source>
</evidence>
<comment type="caution">
    <text evidence="8">The sequence shown here is derived from an EMBL/GenBank/DDBJ whole genome shotgun (WGS) entry which is preliminary data.</text>
</comment>
<gene>
    <name evidence="8" type="ORF">IEE83_11435</name>
</gene>
<evidence type="ECO:0000256" key="2">
    <source>
        <dbReference type="ARBA" id="ARBA00022801"/>
    </source>
</evidence>
<dbReference type="SUPFAM" id="SSF52540">
    <property type="entry name" value="P-loop containing nucleoside triphosphate hydrolases"/>
    <property type="match status" value="1"/>
</dbReference>
<dbReference type="PANTHER" id="PTHR13748">
    <property type="entry name" value="COBW-RELATED"/>
    <property type="match status" value="1"/>
</dbReference>
<dbReference type="Proteomes" id="UP000634134">
    <property type="component" value="Unassembled WGS sequence"/>
</dbReference>
<dbReference type="InterPro" id="IPR003495">
    <property type="entry name" value="CobW/HypB/UreG_nucleotide-bd"/>
</dbReference>